<organism evidence="1 2">
    <name type="scientific">Caerostris extrusa</name>
    <name type="common">Bark spider</name>
    <name type="synonym">Caerostris bankana</name>
    <dbReference type="NCBI Taxonomy" id="172846"/>
    <lineage>
        <taxon>Eukaryota</taxon>
        <taxon>Metazoa</taxon>
        <taxon>Ecdysozoa</taxon>
        <taxon>Arthropoda</taxon>
        <taxon>Chelicerata</taxon>
        <taxon>Arachnida</taxon>
        <taxon>Araneae</taxon>
        <taxon>Araneomorphae</taxon>
        <taxon>Entelegynae</taxon>
        <taxon>Araneoidea</taxon>
        <taxon>Araneidae</taxon>
        <taxon>Caerostris</taxon>
    </lineage>
</organism>
<gene>
    <name evidence="1" type="ORF">CEXT_626701</name>
</gene>
<protein>
    <submittedName>
        <fullName evidence="1">Uncharacterized protein</fullName>
    </submittedName>
</protein>
<keyword evidence="2" id="KW-1185">Reference proteome</keyword>
<proteinExistence type="predicted"/>
<accession>A0AAV4RHB8</accession>
<reference evidence="1 2" key="1">
    <citation type="submission" date="2021-06" db="EMBL/GenBank/DDBJ databases">
        <title>Caerostris extrusa draft genome.</title>
        <authorList>
            <person name="Kono N."/>
            <person name="Arakawa K."/>
        </authorList>
    </citation>
    <scope>NUCLEOTIDE SEQUENCE [LARGE SCALE GENOMIC DNA]</scope>
</reference>
<dbReference type="EMBL" id="BPLR01008015">
    <property type="protein sequence ID" value="GIY21394.1"/>
    <property type="molecule type" value="Genomic_DNA"/>
</dbReference>
<evidence type="ECO:0000313" key="2">
    <source>
        <dbReference type="Proteomes" id="UP001054945"/>
    </source>
</evidence>
<evidence type="ECO:0000313" key="1">
    <source>
        <dbReference type="EMBL" id="GIY21394.1"/>
    </source>
</evidence>
<name>A0AAV4RHB8_CAEEX</name>
<sequence length="122" mass="14274">MLHEFLLVKKTLCKLVQVHVHHLNTQMSRRGFGTAEEMTVYNSDGFSDVIPMSSLRMPFLRKNAFRKGNLCGYFSLRGSGESSETPSLILRTFRNVYREWYLKRYFERSIEANSSYGYLCID</sequence>
<dbReference type="AlphaFoldDB" id="A0AAV4RHB8"/>
<dbReference type="Proteomes" id="UP001054945">
    <property type="component" value="Unassembled WGS sequence"/>
</dbReference>
<comment type="caution">
    <text evidence="1">The sequence shown here is derived from an EMBL/GenBank/DDBJ whole genome shotgun (WGS) entry which is preliminary data.</text>
</comment>